<dbReference type="PRINTS" id="PR00790">
    <property type="entry name" value="PAMONOXGNASE"/>
</dbReference>
<feature type="repeat" description="NHL" evidence="11">
    <location>
        <begin position="251"/>
        <end position="282"/>
    </location>
</feature>
<feature type="binding site" evidence="8">
    <location>
        <position position="329"/>
    </location>
    <ligand>
        <name>a protein</name>
        <dbReference type="ChEBI" id="CHEBI:16541"/>
    </ligand>
    <ligandPart>
        <name>C-terminal Xaa-(2S)-2-hydroxyglycine residue</name>
        <dbReference type="ChEBI" id="CHEBI:142768"/>
    </ligandPart>
</feature>
<evidence type="ECO:0000313" key="16">
    <source>
        <dbReference type="Proteomes" id="UP000000311"/>
    </source>
</evidence>
<organism evidence="16">
    <name type="scientific">Camponotus floridanus</name>
    <name type="common">Florida carpenter ant</name>
    <dbReference type="NCBI Taxonomy" id="104421"/>
    <lineage>
        <taxon>Eukaryota</taxon>
        <taxon>Metazoa</taxon>
        <taxon>Ecdysozoa</taxon>
        <taxon>Arthropoda</taxon>
        <taxon>Hexapoda</taxon>
        <taxon>Insecta</taxon>
        <taxon>Pterygota</taxon>
        <taxon>Neoptera</taxon>
        <taxon>Endopterygota</taxon>
        <taxon>Hymenoptera</taxon>
        <taxon>Apocrita</taxon>
        <taxon>Aculeata</taxon>
        <taxon>Formicoidea</taxon>
        <taxon>Formicidae</taxon>
        <taxon>Formicinae</taxon>
        <taxon>Camponotus</taxon>
    </lineage>
</organism>
<dbReference type="GO" id="GO:0004598">
    <property type="term" value="F:peptidylamidoglycolate lyase activity"/>
    <property type="evidence" value="ECO:0007669"/>
    <property type="project" value="UniProtKB-EC"/>
</dbReference>
<dbReference type="GO" id="GO:0046872">
    <property type="term" value="F:metal ion binding"/>
    <property type="evidence" value="ECO:0007669"/>
    <property type="project" value="UniProtKB-KW"/>
</dbReference>
<dbReference type="SUPFAM" id="SSF63829">
    <property type="entry name" value="Calcium-dependent phosphotriesterase"/>
    <property type="match status" value="1"/>
</dbReference>
<name>E2AUG4_CAMFO</name>
<dbReference type="InParanoid" id="E2AUG4"/>
<evidence type="ECO:0000256" key="9">
    <source>
        <dbReference type="PIRSR" id="PIRSR600720-2"/>
    </source>
</evidence>
<dbReference type="InterPro" id="IPR000720">
    <property type="entry name" value="PHM/PAL"/>
</dbReference>
<dbReference type="PROSITE" id="PS51125">
    <property type="entry name" value="NHL"/>
    <property type="match status" value="2"/>
</dbReference>
<accession>E2AUG4</accession>
<proteinExistence type="predicted"/>
<reference evidence="15 16" key="1">
    <citation type="journal article" date="2010" name="Science">
        <title>Genomic comparison of the ants Camponotus floridanus and Harpegnathos saltator.</title>
        <authorList>
            <person name="Bonasio R."/>
            <person name="Zhang G."/>
            <person name="Ye C."/>
            <person name="Mutti N.S."/>
            <person name="Fang X."/>
            <person name="Qin N."/>
            <person name="Donahue G."/>
            <person name="Yang P."/>
            <person name="Li Q."/>
            <person name="Li C."/>
            <person name="Zhang P."/>
            <person name="Huang Z."/>
            <person name="Berger S.L."/>
            <person name="Reinberg D."/>
            <person name="Wang J."/>
            <person name="Liebig J."/>
        </authorList>
    </citation>
    <scope>NUCLEOTIDE SEQUENCE [LARGE SCALE GENOMIC DNA]</scope>
    <source>
        <strain evidence="16">C129</strain>
    </source>
</reference>
<evidence type="ECO:0000256" key="14">
    <source>
        <dbReference type="SAM" id="SignalP"/>
    </source>
</evidence>
<evidence type="ECO:0000256" key="6">
    <source>
        <dbReference type="ARBA" id="ARBA00023180"/>
    </source>
</evidence>
<keyword evidence="4" id="KW-0677">Repeat</keyword>
<dbReference type="EC" id="4.3.2.5" evidence="1"/>
<keyword evidence="13" id="KW-1133">Transmembrane helix</keyword>
<dbReference type="CDD" id="cd14958">
    <property type="entry name" value="NHL_PAL_like"/>
    <property type="match status" value="1"/>
</dbReference>
<dbReference type="GO" id="GO:0005576">
    <property type="term" value="C:extracellular region"/>
    <property type="evidence" value="ECO:0007669"/>
    <property type="project" value="TreeGrafter"/>
</dbReference>
<keyword evidence="9" id="KW-0106">Calcium</keyword>
<sequence>MTNLRYDTICSVLVLFSILIHVKAQPQVISNLQHLPDIKFNSNEYSEYPDNEDGESLAQLNEQQYIKDNVYLRANSHLDKEESTTNILNNNIKWDVHWAAQLKLTQMSAVSMDPYGNVAIFHRGNRIWGPDTFDNENKFNPKNGPIMQNTIILLDKSGKVILEFGKNMFYLPHGLTIDQSGNYWITDVAMHQVFKFNAQDIEKHMEERAQFNSLMTGVSSDHTSALFENSVLKPSITLGEAFVPGNDETRFCKPTAVAVHTNGDFFVSDGYCNSRIIKFDKNGKRILHWGRHWGIGEIVYSQLPPPNAFLVPHALALAIELNYIYVADRENGRVLCFFANNGTFHKEYRHPAIGAQIYSVAYAREKLYLVNGLDPYNPINPVPVKGFVLDIYSGNLLSTFAPKGNMDKPHDLYVTEDGSEIYVVELNNHKIYKFLQGVNDSTHVEDSQSIKQHRSKILIQPDTKDADIGKTNMTKLILGLGSAAVSFVTICVAIAAIVARCQKRGCLLTMRKRMRWEAERRENFKLSSLLENRRGRNFKFLEKRPNTRDFSKLNTEPETSEDEHPENNLAKVI</sequence>
<evidence type="ECO:0000256" key="5">
    <source>
        <dbReference type="ARBA" id="ARBA00023157"/>
    </source>
</evidence>
<evidence type="ECO:0000256" key="10">
    <source>
        <dbReference type="PIRSR" id="PIRSR600720-3"/>
    </source>
</evidence>
<feature type="binding site" evidence="9">
    <location>
        <position position="110"/>
    </location>
    <ligand>
        <name>Ca(2+)</name>
        <dbReference type="ChEBI" id="CHEBI:29108"/>
        <note>structural</note>
    </ligand>
</feature>
<dbReference type="OMA" id="KRMRWEA"/>
<feature type="chain" id="PRO_5003157427" description="peptidylamidoglycolate lyase" evidence="14">
    <location>
        <begin position="25"/>
        <end position="573"/>
    </location>
</feature>
<dbReference type="Gene3D" id="2.120.10.30">
    <property type="entry name" value="TolB, C-terminal domain"/>
    <property type="match status" value="1"/>
</dbReference>
<protein>
    <recommendedName>
        <fullName evidence="1">peptidylamidoglycolate lyase</fullName>
        <ecNumber evidence="1">4.3.2.5</ecNumber>
    </recommendedName>
</protein>
<evidence type="ECO:0000256" key="13">
    <source>
        <dbReference type="SAM" id="Phobius"/>
    </source>
</evidence>
<feature type="binding site" evidence="9">
    <location>
        <position position="313"/>
    </location>
    <ligand>
        <name>Zn(2+)</name>
        <dbReference type="ChEBI" id="CHEBI:29105"/>
        <note>catalytic</note>
    </ligand>
</feature>
<feature type="repeat" description="NHL" evidence="11">
    <location>
        <begin position="158"/>
        <end position="199"/>
    </location>
</feature>
<dbReference type="OrthoDB" id="10018185at2759"/>
<dbReference type="Proteomes" id="UP000000311">
    <property type="component" value="Unassembled WGS sequence"/>
</dbReference>
<evidence type="ECO:0000256" key="4">
    <source>
        <dbReference type="ARBA" id="ARBA00022737"/>
    </source>
</evidence>
<feature type="binding site" evidence="8">
    <location>
        <position position="271"/>
    </location>
    <ligand>
        <name>a protein</name>
        <dbReference type="ChEBI" id="CHEBI:16541"/>
    </ligand>
    <ligandPart>
        <name>C-terminal Xaa-(2S)-2-hydroxyglycine residue</name>
        <dbReference type="ChEBI" id="CHEBI:142768"/>
    </ligandPart>
</feature>
<evidence type="ECO:0000256" key="11">
    <source>
        <dbReference type="PROSITE-ProRule" id="PRU00504"/>
    </source>
</evidence>
<feature type="binding site" evidence="9">
    <location>
        <position position="411"/>
    </location>
    <ligand>
        <name>Ca(2+)</name>
        <dbReference type="ChEBI" id="CHEBI:29108"/>
        <note>structural</note>
    </ligand>
</feature>
<gene>
    <name evidence="15" type="ORF">EAG_15816</name>
</gene>
<evidence type="ECO:0000256" key="12">
    <source>
        <dbReference type="SAM" id="MobiDB-lite"/>
    </source>
</evidence>
<keyword evidence="2 9" id="KW-0479">Metal-binding</keyword>
<evidence type="ECO:0000256" key="8">
    <source>
        <dbReference type="PIRSR" id="PIRSR600720-1"/>
    </source>
</evidence>
<keyword evidence="13" id="KW-0812">Transmembrane</keyword>
<dbReference type="InterPro" id="IPR001258">
    <property type="entry name" value="NHL_repeat"/>
</dbReference>
<keyword evidence="3 14" id="KW-0732">Signal</keyword>
<feature type="region of interest" description="Disordered" evidence="12">
    <location>
        <begin position="549"/>
        <end position="573"/>
    </location>
</feature>
<evidence type="ECO:0000256" key="3">
    <source>
        <dbReference type="ARBA" id="ARBA00022729"/>
    </source>
</evidence>
<dbReference type="EMBL" id="GL442820">
    <property type="protein sequence ID" value="EFN62923.1"/>
    <property type="molecule type" value="Genomic_DNA"/>
</dbReference>
<keyword evidence="7 15" id="KW-0456">Lyase</keyword>
<keyword evidence="9" id="KW-0862">Zinc</keyword>
<keyword evidence="16" id="KW-1185">Reference proteome</keyword>
<keyword evidence="5 10" id="KW-1015">Disulfide bond</keyword>
<keyword evidence="6" id="KW-0325">Glycoprotein</keyword>
<evidence type="ECO:0000256" key="2">
    <source>
        <dbReference type="ARBA" id="ARBA00022723"/>
    </source>
</evidence>
<feature type="binding site" evidence="9">
    <location>
        <position position="410"/>
    </location>
    <ligand>
        <name>Zn(2+)</name>
        <dbReference type="ChEBI" id="CHEBI:29105"/>
        <note>catalytic</note>
    </ligand>
</feature>
<feature type="binding site" evidence="9">
    <location>
        <position position="173"/>
    </location>
    <ligand>
        <name>Zn(2+)</name>
        <dbReference type="ChEBI" id="CHEBI:29105"/>
        <note>catalytic</note>
    </ligand>
</feature>
<dbReference type="GO" id="GO:0016020">
    <property type="term" value="C:membrane"/>
    <property type="evidence" value="ECO:0007669"/>
    <property type="project" value="InterPro"/>
</dbReference>
<feature type="binding site" evidence="8">
    <location>
        <position position="123"/>
    </location>
    <ligand>
        <name>a protein</name>
        <dbReference type="ChEBI" id="CHEBI:16541"/>
    </ligand>
    <ligandPart>
        <name>C-terminal Xaa-(2S)-2-hydroxyglycine residue</name>
        <dbReference type="ChEBI" id="CHEBI:142768"/>
    </ligandPart>
</feature>
<feature type="disulfide bond" evidence="10">
    <location>
        <begin position="252"/>
        <end position="272"/>
    </location>
</feature>
<dbReference type="Pfam" id="PF01436">
    <property type="entry name" value="NHL"/>
    <property type="match status" value="2"/>
</dbReference>
<comment type="cofactor">
    <cofactor evidence="9">
        <name>Zn(2+)</name>
        <dbReference type="ChEBI" id="CHEBI:29105"/>
    </cofactor>
    <text evidence="9">Binds one Zn(2+) ion per subunit.</text>
</comment>
<dbReference type="AlphaFoldDB" id="E2AUG4"/>
<keyword evidence="13" id="KW-0472">Membrane</keyword>
<dbReference type="InterPro" id="IPR011042">
    <property type="entry name" value="6-blade_b-propeller_TolB-like"/>
</dbReference>
<dbReference type="GO" id="GO:0006518">
    <property type="term" value="P:peptide metabolic process"/>
    <property type="evidence" value="ECO:0007669"/>
    <property type="project" value="InterPro"/>
</dbReference>
<evidence type="ECO:0000313" key="15">
    <source>
        <dbReference type="EMBL" id="EFN62923.1"/>
    </source>
</evidence>
<evidence type="ECO:0000256" key="7">
    <source>
        <dbReference type="ARBA" id="ARBA00023239"/>
    </source>
</evidence>
<feature type="signal peptide" evidence="14">
    <location>
        <begin position="1"/>
        <end position="24"/>
    </location>
</feature>
<feature type="binding site" evidence="9">
    <location>
        <position position="175"/>
    </location>
    <ligand>
        <name>Ca(2+)</name>
        <dbReference type="ChEBI" id="CHEBI:29108"/>
        <note>structural</note>
    </ligand>
</feature>
<evidence type="ECO:0000256" key="1">
    <source>
        <dbReference type="ARBA" id="ARBA00012343"/>
    </source>
</evidence>
<feature type="transmembrane region" description="Helical" evidence="13">
    <location>
        <begin position="476"/>
        <end position="501"/>
    </location>
</feature>
<dbReference type="PANTHER" id="PTHR10680">
    <property type="entry name" value="PEPTIDYL-GLYCINE ALPHA-AMIDATING MONOOXYGENASE"/>
    <property type="match status" value="1"/>
</dbReference>
<dbReference type="PANTHER" id="PTHR10680:SF14">
    <property type="entry name" value="PEPTIDYL-GLYCINE ALPHA-AMIDATING MONOOXYGENASE"/>
    <property type="match status" value="1"/>
</dbReference>